<dbReference type="GO" id="GO:0005886">
    <property type="term" value="C:plasma membrane"/>
    <property type="evidence" value="ECO:0007669"/>
    <property type="project" value="UniProtKB-SubCell"/>
</dbReference>
<dbReference type="SUPFAM" id="SSF103473">
    <property type="entry name" value="MFS general substrate transporter"/>
    <property type="match status" value="1"/>
</dbReference>
<feature type="transmembrane region" description="Helical" evidence="6">
    <location>
        <begin position="316"/>
        <end position="335"/>
    </location>
</feature>
<dbReference type="GO" id="GO:0022857">
    <property type="term" value="F:transmembrane transporter activity"/>
    <property type="evidence" value="ECO:0007669"/>
    <property type="project" value="InterPro"/>
</dbReference>
<feature type="transmembrane region" description="Helical" evidence="6">
    <location>
        <begin position="51"/>
        <end position="68"/>
    </location>
</feature>
<dbReference type="CDD" id="cd17319">
    <property type="entry name" value="MFS_ExuT_GudP_like"/>
    <property type="match status" value="1"/>
</dbReference>
<organism evidence="8">
    <name type="scientific">Arthrobacter sp. K5</name>
    <dbReference type="NCBI Taxonomy" id="2839623"/>
    <lineage>
        <taxon>Bacteria</taxon>
        <taxon>Bacillati</taxon>
        <taxon>Actinomycetota</taxon>
        <taxon>Actinomycetes</taxon>
        <taxon>Micrococcales</taxon>
        <taxon>Micrococcaceae</taxon>
        <taxon>Arthrobacter</taxon>
    </lineage>
</organism>
<dbReference type="PANTHER" id="PTHR43791">
    <property type="entry name" value="PERMEASE-RELATED"/>
    <property type="match status" value="1"/>
</dbReference>
<dbReference type="PROSITE" id="PS50850">
    <property type="entry name" value="MFS"/>
    <property type="match status" value="1"/>
</dbReference>
<keyword evidence="5 6" id="KW-0472">Membrane</keyword>
<evidence type="ECO:0000256" key="2">
    <source>
        <dbReference type="ARBA" id="ARBA00022448"/>
    </source>
</evidence>
<feature type="transmembrane region" description="Helical" evidence="6">
    <location>
        <begin position="14"/>
        <end position="31"/>
    </location>
</feature>
<name>A0AAU8EN54_9MICC</name>
<evidence type="ECO:0000259" key="7">
    <source>
        <dbReference type="PROSITE" id="PS50850"/>
    </source>
</evidence>
<dbReference type="EMBL" id="CP159279">
    <property type="protein sequence ID" value="XCH10038.1"/>
    <property type="molecule type" value="Genomic_DNA"/>
</dbReference>
<keyword evidence="2" id="KW-0813">Transport</keyword>
<accession>A0AAU8EN54</accession>
<feature type="transmembrane region" description="Helical" evidence="6">
    <location>
        <begin position="372"/>
        <end position="394"/>
    </location>
</feature>
<feature type="transmembrane region" description="Helical" evidence="6">
    <location>
        <begin position="80"/>
        <end position="102"/>
    </location>
</feature>
<gene>
    <name evidence="8" type="ORF">ABRP34_14445</name>
</gene>
<dbReference type="FunFam" id="1.20.1250.20:FF:000018">
    <property type="entry name" value="MFS transporter permease"/>
    <property type="match status" value="1"/>
</dbReference>
<evidence type="ECO:0000256" key="4">
    <source>
        <dbReference type="ARBA" id="ARBA00022989"/>
    </source>
</evidence>
<dbReference type="Pfam" id="PF07690">
    <property type="entry name" value="MFS_1"/>
    <property type="match status" value="1"/>
</dbReference>
<sequence>MTIADIDKPVLKKVALRLLPMLMILYFLSYVDRVNVGFAALTMNVDLGLSATAYGLGAGVFFIGYFLFEVPSQFMLDRFGARIWITRIVVTWGAIAGAMAFVQGPISFYILRFLLGVAEAGFFPGIIYFLGMWFPRGQRARIVAFVYIAAPISFLLGSPISTMMMQYGDGIFGLVGWRFMFLIEGVITVLAGVIGYFILVDRPTKAKWLDRADAVRLEATIAAEDAAVDAAHDGHSIRKAFSPRVFMLGFIYFGIAYGVYAVGFFLPQIVSGFQATYGVKFDLTQIGLISAIPYAVATAVMLPWSRHSDKTQSRFIHVAITCFLGGTALAISLVLGSPLLSMIGICVTAVGVFCSIPVFWQIPPTFLTGTAAAAGIGLINSIGNLAGFFAPYISGYFKDMTGSLQPGMLVASAFTLLSGALVLVARARIIKNAKVAAEELAHAPVAIK</sequence>
<dbReference type="InterPro" id="IPR036259">
    <property type="entry name" value="MFS_trans_sf"/>
</dbReference>
<reference evidence="8" key="1">
    <citation type="submission" date="2024-06" db="EMBL/GenBank/DDBJ databases">
        <title>Biodegradation of dimethachlon by Arthrobacter sp. K5: mechanistic insights and ecological implications.</title>
        <authorList>
            <person name="Hu S."/>
            <person name="Lu P."/>
        </authorList>
    </citation>
    <scope>NUCLEOTIDE SEQUENCE</scope>
    <source>
        <strain evidence="8">K5</strain>
    </source>
</reference>
<feature type="transmembrane region" description="Helical" evidence="6">
    <location>
        <begin position="286"/>
        <end position="304"/>
    </location>
</feature>
<feature type="transmembrane region" description="Helical" evidence="6">
    <location>
        <begin position="341"/>
        <end position="360"/>
    </location>
</feature>
<feature type="transmembrane region" description="Helical" evidence="6">
    <location>
        <begin position="179"/>
        <end position="199"/>
    </location>
</feature>
<dbReference type="Gene3D" id="1.20.1250.20">
    <property type="entry name" value="MFS general substrate transporter like domains"/>
    <property type="match status" value="2"/>
</dbReference>
<evidence type="ECO:0000256" key="1">
    <source>
        <dbReference type="ARBA" id="ARBA00004651"/>
    </source>
</evidence>
<evidence type="ECO:0000256" key="3">
    <source>
        <dbReference type="ARBA" id="ARBA00022692"/>
    </source>
</evidence>
<feature type="transmembrane region" description="Helical" evidence="6">
    <location>
        <begin position="245"/>
        <end position="266"/>
    </location>
</feature>
<comment type="subcellular location">
    <subcellularLocation>
        <location evidence="1">Cell membrane</location>
        <topology evidence="1">Multi-pass membrane protein</topology>
    </subcellularLocation>
</comment>
<dbReference type="InterPro" id="IPR011701">
    <property type="entry name" value="MFS"/>
</dbReference>
<proteinExistence type="predicted"/>
<dbReference type="InterPro" id="IPR020846">
    <property type="entry name" value="MFS_dom"/>
</dbReference>
<keyword evidence="4 6" id="KW-1133">Transmembrane helix</keyword>
<evidence type="ECO:0000256" key="6">
    <source>
        <dbReference type="SAM" id="Phobius"/>
    </source>
</evidence>
<dbReference type="PANTHER" id="PTHR43791:SF36">
    <property type="entry name" value="TRANSPORTER, PUTATIVE (AFU_ORTHOLOGUE AFUA_6G08340)-RELATED"/>
    <property type="match status" value="1"/>
</dbReference>
<feature type="transmembrane region" description="Helical" evidence="6">
    <location>
        <begin position="108"/>
        <end position="130"/>
    </location>
</feature>
<evidence type="ECO:0000256" key="5">
    <source>
        <dbReference type="ARBA" id="ARBA00023136"/>
    </source>
</evidence>
<feature type="transmembrane region" description="Helical" evidence="6">
    <location>
        <begin position="406"/>
        <end position="425"/>
    </location>
</feature>
<dbReference type="RefSeq" id="WP_353710711.1">
    <property type="nucleotide sequence ID" value="NZ_CP159279.1"/>
</dbReference>
<feature type="domain" description="Major facilitator superfamily (MFS) profile" evidence="7">
    <location>
        <begin position="18"/>
        <end position="430"/>
    </location>
</feature>
<evidence type="ECO:0000313" key="8">
    <source>
        <dbReference type="EMBL" id="XCH10038.1"/>
    </source>
</evidence>
<protein>
    <submittedName>
        <fullName evidence="8">MFS transporter</fullName>
    </submittedName>
</protein>
<feature type="transmembrane region" description="Helical" evidence="6">
    <location>
        <begin position="142"/>
        <end position="167"/>
    </location>
</feature>
<keyword evidence="3 6" id="KW-0812">Transmembrane</keyword>
<dbReference type="AlphaFoldDB" id="A0AAU8EN54"/>